<dbReference type="RefSeq" id="WP_115123579.1">
    <property type="nucleotide sequence ID" value="NZ_QRAO01000002.1"/>
</dbReference>
<dbReference type="PROSITE" id="PS51257">
    <property type="entry name" value="PROKAR_LIPOPROTEIN"/>
    <property type="match status" value="1"/>
</dbReference>
<dbReference type="EMBL" id="QRAO01000002">
    <property type="protein sequence ID" value="RDK87402.1"/>
    <property type="molecule type" value="Genomic_DNA"/>
</dbReference>
<organism evidence="1 2">
    <name type="scientific">Marinirhabdus gelatinilytica</name>
    <dbReference type="NCBI Taxonomy" id="1703343"/>
    <lineage>
        <taxon>Bacteria</taxon>
        <taxon>Pseudomonadati</taxon>
        <taxon>Bacteroidota</taxon>
        <taxon>Flavobacteriia</taxon>
        <taxon>Flavobacteriales</taxon>
        <taxon>Flavobacteriaceae</taxon>
    </lineage>
</organism>
<evidence type="ECO:0000313" key="2">
    <source>
        <dbReference type="Proteomes" id="UP000255317"/>
    </source>
</evidence>
<evidence type="ECO:0000313" key="1">
    <source>
        <dbReference type="EMBL" id="RDK87402.1"/>
    </source>
</evidence>
<dbReference type="Proteomes" id="UP000255317">
    <property type="component" value="Unassembled WGS sequence"/>
</dbReference>
<sequence>MKKILLTVLGTLALFSCSKDSEVLTTTSQDLTVELAQEEKSVFGTYKGIFTTNNAEYRGTFELWVPSSNSSSYSISAYRVPTVKLTLHTGEVYFSQAESNPVGGRALSNLEFVSDDFTFSFSVNEDGSNPTVTNVTFKNAEGDMLLAKHTQRAPVNPRSGTWDCTTCNGHPVVGQGGTQTFNMMFVTADGNSTITTQSTINSTTTDGIGVQSNCMANGDTTVCTIESGDGTTTTTGFLSNGNPVTWLGTHTFNNEVSGPDDCSTLQGTWEWESISYGTLEGNFITDIAGNCPITDVTLINEDFEDATVSYVASFDDLSGENDDYFRITNGTDISATINNVQGSQFFAAQDTDGVAGNGQSPANLTWSNLNITGLTNINFSAFFAEDDASDAAEDWDNADFVDVQYSFDGTTYTTFFSIRNDGSTFNAAPQIDTDLDGVGDGAIITDNMANYSASFPINGTTNPTASTELWIRVNVGLDSGDEDIAFDDFIVIGN</sequence>
<keyword evidence="2" id="KW-1185">Reference proteome</keyword>
<accession>A0A370QGB0</accession>
<protein>
    <submittedName>
        <fullName evidence="1">Uncharacterized protein</fullName>
    </submittedName>
</protein>
<comment type="caution">
    <text evidence="1">The sequence shown here is derived from an EMBL/GenBank/DDBJ whole genome shotgun (WGS) entry which is preliminary data.</text>
</comment>
<dbReference type="AlphaFoldDB" id="A0A370QGB0"/>
<reference evidence="1 2" key="1">
    <citation type="submission" date="2018-07" db="EMBL/GenBank/DDBJ databases">
        <title>Genomic Encyclopedia of Type Strains, Phase IV (KMG-IV): sequencing the most valuable type-strain genomes for metagenomic binning, comparative biology and taxonomic classification.</title>
        <authorList>
            <person name="Goeker M."/>
        </authorList>
    </citation>
    <scope>NUCLEOTIDE SEQUENCE [LARGE SCALE GENOMIC DNA]</scope>
    <source>
        <strain evidence="1 2">DSM 101478</strain>
    </source>
</reference>
<proteinExistence type="predicted"/>
<gene>
    <name evidence="1" type="ORF">C8D94_102591</name>
</gene>
<dbReference type="OrthoDB" id="1442522at2"/>
<name>A0A370QGB0_9FLAO</name>